<dbReference type="GO" id="GO:0005737">
    <property type="term" value="C:cytoplasm"/>
    <property type="evidence" value="ECO:0007669"/>
    <property type="project" value="InterPro"/>
</dbReference>
<feature type="domain" description="NAD/GMP synthase" evidence="12">
    <location>
        <begin position="5"/>
        <end position="240"/>
    </location>
</feature>
<dbReference type="GO" id="GO:0004359">
    <property type="term" value="F:glutaminase activity"/>
    <property type="evidence" value="ECO:0007669"/>
    <property type="project" value="InterPro"/>
</dbReference>
<comment type="catalytic activity">
    <reaction evidence="8 10">
        <text>deamido-NAD(+) + NH4(+) + ATP = AMP + diphosphate + NAD(+) + H(+)</text>
        <dbReference type="Rhea" id="RHEA:21188"/>
        <dbReference type="ChEBI" id="CHEBI:15378"/>
        <dbReference type="ChEBI" id="CHEBI:28938"/>
        <dbReference type="ChEBI" id="CHEBI:30616"/>
        <dbReference type="ChEBI" id="CHEBI:33019"/>
        <dbReference type="ChEBI" id="CHEBI:57540"/>
        <dbReference type="ChEBI" id="CHEBI:58437"/>
        <dbReference type="ChEBI" id="CHEBI:456215"/>
        <dbReference type="EC" id="6.3.1.5"/>
    </reaction>
</comment>
<feature type="region of interest" description="Disordered" evidence="11">
    <location>
        <begin position="224"/>
        <end position="250"/>
    </location>
</feature>
<dbReference type="Gene3D" id="3.40.50.620">
    <property type="entry name" value="HUPs"/>
    <property type="match status" value="1"/>
</dbReference>
<sequence>MREHVDYLVEWLEKKVKDAGAKGAVVGVSGGLDSAVVANLIKRAFPDNSLGVIMPIDQEVSNQEEAVETVEKAELFYIGVPLTDSYHTTFREIKENVEKHGEWVEDNEQLGGANLKARLRMSTLYAMAANYNYLVIGTGNAPETYTGYFTKFGDGAADLEPLAHLTKEEVRDMARYLEVPNSVIERPPSAELWEGQTDEDELGVSYDTIDAYLRGETIDEKDKQIIEELHKKSEHKRHTPATPPKFEKGE</sequence>
<feature type="binding site" evidence="8">
    <location>
        <position position="158"/>
    </location>
    <ligand>
        <name>deamido-NAD(+)</name>
        <dbReference type="ChEBI" id="CHEBI:58437"/>
        <note>ligand shared between two neighboring subunits</note>
    </ligand>
</feature>
<dbReference type="EC" id="6.3.1.5" evidence="8 10"/>
<dbReference type="Proteomes" id="UP000199225">
    <property type="component" value="Unassembled WGS sequence"/>
</dbReference>
<dbReference type="UniPathway" id="UPA00253">
    <property type="reaction ID" value="UER00333"/>
</dbReference>
<dbReference type="GO" id="GO:0008795">
    <property type="term" value="F:NAD+ synthase activity"/>
    <property type="evidence" value="ECO:0007669"/>
    <property type="project" value="UniProtKB-UniRule"/>
</dbReference>
<dbReference type="RefSeq" id="WP_093193361.1">
    <property type="nucleotide sequence ID" value="NZ_FNEV01000004.1"/>
</dbReference>
<feature type="binding site" evidence="8">
    <location>
        <position position="138"/>
    </location>
    <ligand>
        <name>ATP</name>
        <dbReference type="ChEBI" id="CHEBI:30616"/>
    </ligand>
</feature>
<dbReference type="OrthoDB" id="9803818at2"/>
<keyword evidence="3 8" id="KW-0479">Metal-binding</keyword>
<keyword evidence="14" id="KW-1185">Reference proteome</keyword>
<feature type="binding site" evidence="8">
    <location>
        <begin position="27"/>
        <end position="34"/>
    </location>
    <ligand>
        <name>ATP</name>
        <dbReference type="ChEBI" id="CHEBI:30616"/>
    </ligand>
</feature>
<evidence type="ECO:0000256" key="5">
    <source>
        <dbReference type="ARBA" id="ARBA00022840"/>
    </source>
</evidence>
<feature type="binding site" evidence="8">
    <location>
        <position position="189"/>
    </location>
    <ligand>
        <name>ATP</name>
        <dbReference type="ChEBI" id="CHEBI:30616"/>
    </ligand>
</feature>
<evidence type="ECO:0000256" key="1">
    <source>
        <dbReference type="ARBA" id="ARBA00005859"/>
    </source>
</evidence>
<evidence type="ECO:0000256" key="2">
    <source>
        <dbReference type="ARBA" id="ARBA00022598"/>
    </source>
</evidence>
<evidence type="ECO:0000256" key="3">
    <source>
        <dbReference type="ARBA" id="ARBA00022723"/>
    </source>
</evidence>
<dbReference type="NCBIfam" id="TIGR00552">
    <property type="entry name" value="nadE"/>
    <property type="match status" value="1"/>
</dbReference>
<feature type="binding site" description="in other chain" evidence="8">
    <location>
        <position position="151"/>
    </location>
    <ligand>
        <name>deamido-NAD(+)</name>
        <dbReference type="ChEBI" id="CHEBI:58437"/>
        <note>ligand shared between two neighboring subunits</note>
    </ligand>
</feature>
<dbReference type="GO" id="GO:0005524">
    <property type="term" value="F:ATP binding"/>
    <property type="evidence" value="ECO:0007669"/>
    <property type="project" value="UniProtKB-UniRule"/>
</dbReference>
<evidence type="ECO:0000256" key="8">
    <source>
        <dbReference type="HAMAP-Rule" id="MF_00193"/>
    </source>
</evidence>
<dbReference type="GO" id="GO:0003952">
    <property type="term" value="F:NAD+ synthase (glutamine-hydrolyzing) activity"/>
    <property type="evidence" value="ECO:0007669"/>
    <property type="project" value="InterPro"/>
</dbReference>
<keyword evidence="5 8" id="KW-0067">ATP-binding</keyword>
<dbReference type="PANTHER" id="PTHR23090">
    <property type="entry name" value="NH 3 /GLUTAMINE-DEPENDENT NAD + SYNTHETASE"/>
    <property type="match status" value="1"/>
</dbReference>
<reference evidence="14" key="1">
    <citation type="submission" date="2016-10" db="EMBL/GenBank/DDBJ databases">
        <authorList>
            <person name="Varghese N."/>
            <person name="Submissions S."/>
        </authorList>
    </citation>
    <scope>NUCLEOTIDE SEQUENCE [LARGE SCALE GENOMIC DNA]</scope>
    <source>
        <strain evidence="14">DSM 4771</strain>
    </source>
</reference>
<organism evidence="13 14">
    <name type="scientific">Salimicrobium halophilum</name>
    <dbReference type="NCBI Taxonomy" id="86666"/>
    <lineage>
        <taxon>Bacteria</taxon>
        <taxon>Bacillati</taxon>
        <taxon>Bacillota</taxon>
        <taxon>Bacilli</taxon>
        <taxon>Bacillales</taxon>
        <taxon>Bacillaceae</taxon>
        <taxon>Salimicrobium</taxon>
    </lineage>
</organism>
<dbReference type="STRING" id="86666.SAMN04490247_1613"/>
<feature type="binding site" evidence="8">
    <location>
        <position position="167"/>
    </location>
    <ligand>
        <name>ATP</name>
        <dbReference type="ChEBI" id="CHEBI:30616"/>
    </ligand>
</feature>
<dbReference type="HAMAP" id="MF_00193">
    <property type="entry name" value="NadE_ammonia_dep"/>
    <property type="match status" value="1"/>
</dbReference>
<dbReference type="EMBL" id="FNEV01000004">
    <property type="protein sequence ID" value="SDJ34597.1"/>
    <property type="molecule type" value="Genomic_DNA"/>
</dbReference>
<feature type="binding site" evidence="8">
    <location>
        <position position="33"/>
    </location>
    <ligand>
        <name>Mg(2+)</name>
        <dbReference type="ChEBI" id="CHEBI:18420"/>
    </ligand>
</feature>
<keyword evidence="6 8" id="KW-0460">Magnesium</keyword>
<dbReference type="Pfam" id="PF02540">
    <property type="entry name" value="NAD_synthase"/>
    <property type="match status" value="1"/>
</dbReference>
<dbReference type="InterPro" id="IPR022310">
    <property type="entry name" value="NAD/GMP_synthase"/>
</dbReference>
<comment type="subunit">
    <text evidence="8">Homodimer.</text>
</comment>
<dbReference type="InterPro" id="IPR003694">
    <property type="entry name" value="NAD_synthase"/>
</dbReference>
<evidence type="ECO:0000256" key="11">
    <source>
        <dbReference type="SAM" id="MobiDB-lite"/>
    </source>
</evidence>
<proteinExistence type="inferred from homology"/>
<dbReference type="SUPFAM" id="SSF52402">
    <property type="entry name" value="Adenine nucleotide alpha hydrolases-like"/>
    <property type="match status" value="1"/>
</dbReference>
<dbReference type="PANTHER" id="PTHR23090:SF7">
    <property type="entry name" value="NH(3)-DEPENDENT NAD(+) SYNTHETASE"/>
    <property type="match status" value="1"/>
</dbReference>
<evidence type="ECO:0000256" key="10">
    <source>
        <dbReference type="RuleBase" id="RU003812"/>
    </source>
</evidence>
<comment type="function">
    <text evidence="8">Catalyzes the ATP-dependent amidation of deamido-NAD to form NAD. Uses ammonia as a nitrogen source.</text>
</comment>
<dbReference type="GO" id="GO:0009435">
    <property type="term" value="P:NAD+ biosynthetic process"/>
    <property type="evidence" value="ECO:0007669"/>
    <property type="project" value="UniProtKB-UniRule"/>
</dbReference>
<keyword evidence="2 8" id="KW-0436">Ligase</keyword>
<evidence type="ECO:0000313" key="13">
    <source>
        <dbReference type="EMBL" id="SDJ34597.1"/>
    </source>
</evidence>
<gene>
    <name evidence="8" type="primary">nadE</name>
    <name evidence="13" type="ORF">SAMN04490247_1613</name>
</gene>
<comment type="pathway">
    <text evidence="8">Cofactor biosynthesis; NAD(+) biosynthesis; NAD(+) from deamido-NAD(+) (ammonia route): step 1/1.</text>
</comment>
<feature type="binding site" description="in other chain" evidence="8">
    <location>
        <position position="118"/>
    </location>
    <ligand>
        <name>deamido-NAD(+)</name>
        <dbReference type="ChEBI" id="CHEBI:58437"/>
        <note>ligand shared between two neighboring subunits</note>
    </ligand>
</feature>
<comment type="similarity">
    <text evidence="1 8 9">Belongs to the NAD synthetase family.</text>
</comment>
<keyword evidence="4 8" id="KW-0547">Nucleotide-binding</keyword>
<protein>
    <recommendedName>
        <fullName evidence="8 10">NH(3)-dependent NAD(+) synthetase</fullName>
        <ecNumber evidence="8 10">6.3.1.5</ecNumber>
    </recommendedName>
</protein>
<evidence type="ECO:0000256" key="4">
    <source>
        <dbReference type="ARBA" id="ARBA00022741"/>
    </source>
</evidence>
<accession>A0A1G8SZD6</accession>
<evidence type="ECO:0000313" key="14">
    <source>
        <dbReference type="Proteomes" id="UP000199225"/>
    </source>
</evidence>
<dbReference type="CDD" id="cd00553">
    <property type="entry name" value="NAD_synthase"/>
    <property type="match status" value="1"/>
</dbReference>
<evidence type="ECO:0000259" key="12">
    <source>
        <dbReference type="Pfam" id="PF02540"/>
    </source>
</evidence>
<name>A0A1G8SZD6_9BACI</name>
<dbReference type="InterPro" id="IPR022926">
    <property type="entry name" value="NH(3)-dep_NAD(+)_synth"/>
</dbReference>
<dbReference type="GO" id="GO:0046872">
    <property type="term" value="F:metal ion binding"/>
    <property type="evidence" value="ECO:0007669"/>
    <property type="project" value="UniProtKB-KW"/>
</dbReference>
<dbReference type="InterPro" id="IPR014729">
    <property type="entry name" value="Rossmann-like_a/b/a_fold"/>
</dbReference>
<evidence type="ECO:0000256" key="9">
    <source>
        <dbReference type="RuleBase" id="RU003811"/>
    </source>
</evidence>
<keyword evidence="7 8" id="KW-0520">NAD</keyword>
<dbReference type="AlphaFoldDB" id="A0A1G8SZD6"/>
<evidence type="ECO:0000256" key="7">
    <source>
        <dbReference type="ARBA" id="ARBA00023027"/>
    </source>
</evidence>
<feature type="binding site" evidence="8">
    <location>
        <position position="143"/>
    </location>
    <ligand>
        <name>Mg(2+)</name>
        <dbReference type="ChEBI" id="CHEBI:18420"/>
    </ligand>
</feature>
<evidence type="ECO:0000256" key="6">
    <source>
        <dbReference type="ARBA" id="ARBA00022842"/>
    </source>
</evidence>
<feature type="binding site" description="in other chain" evidence="8">
    <location>
        <begin position="235"/>
        <end position="236"/>
    </location>
    <ligand>
        <name>deamido-NAD(+)</name>
        <dbReference type="ChEBI" id="CHEBI:58437"/>
        <note>ligand shared between two neighboring subunits</note>
    </ligand>
</feature>